<proteinExistence type="predicted"/>
<dbReference type="AlphaFoldDB" id="A0A6J6UZI4"/>
<evidence type="ECO:0000313" key="1">
    <source>
        <dbReference type="EMBL" id="CAB4764169.1"/>
    </source>
</evidence>
<name>A0A6J6UZI4_9ZZZZ</name>
<reference evidence="1" key="1">
    <citation type="submission" date="2020-05" db="EMBL/GenBank/DDBJ databases">
        <authorList>
            <person name="Chiriac C."/>
            <person name="Salcher M."/>
            <person name="Ghai R."/>
            <person name="Kavagutti S V."/>
        </authorList>
    </citation>
    <scope>NUCLEOTIDE SEQUENCE</scope>
</reference>
<protein>
    <submittedName>
        <fullName evidence="1">Unannotated protein</fullName>
    </submittedName>
</protein>
<organism evidence="1">
    <name type="scientific">freshwater metagenome</name>
    <dbReference type="NCBI Taxonomy" id="449393"/>
    <lineage>
        <taxon>unclassified sequences</taxon>
        <taxon>metagenomes</taxon>
        <taxon>ecological metagenomes</taxon>
    </lineage>
</organism>
<dbReference type="EMBL" id="CAEZZK010000166">
    <property type="protein sequence ID" value="CAB4764169.1"/>
    <property type="molecule type" value="Genomic_DNA"/>
</dbReference>
<sequence length="266" mass="28712">MATNFSATCALHKGYSALKLRSLFVVLPMLLFALAGCDSKAPVSFNYQCPENNLVQLDLIDLSSSGRSKDILDERLKAIQLDVERVTDCEGTFTVVAWSVSSSASFTVFQGALSTTGATEIGRDRKIPKAVAQTMVEVRAGLTEAFAKVDPVGSDLFGALSLAEDQNKILGQNENLEINIFTDAITNVPPGSVNEPGLSEDQVIKLAERATQIDLRDVQIKLIGIGKTGVEVPQPPQEYILLLRSYAEAMCKNTRAKCVTLTAVIE</sequence>
<accession>A0A6J6UZI4</accession>
<gene>
    <name evidence="1" type="ORF">UFOPK2855_00865</name>
</gene>